<gene>
    <name evidence="1" type="ORF">T07_4525</name>
</gene>
<proteinExistence type="predicted"/>
<dbReference type="Proteomes" id="UP000054630">
    <property type="component" value="Unassembled WGS sequence"/>
</dbReference>
<protein>
    <submittedName>
        <fullName evidence="1">Uncharacterized protein</fullName>
    </submittedName>
</protein>
<reference evidence="1 2" key="1">
    <citation type="submission" date="2015-01" db="EMBL/GenBank/DDBJ databases">
        <title>Evolution of Trichinella species and genotypes.</title>
        <authorList>
            <person name="Korhonen P.K."/>
            <person name="Edoardo P."/>
            <person name="Giuseppe L.R."/>
            <person name="Gasser R.B."/>
        </authorList>
    </citation>
    <scope>NUCLEOTIDE SEQUENCE [LARGE SCALE GENOMIC DNA]</scope>
    <source>
        <strain evidence="1">ISS37</strain>
    </source>
</reference>
<evidence type="ECO:0000313" key="2">
    <source>
        <dbReference type="Proteomes" id="UP000054630"/>
    </source>
</evidence>
<organism evidence="1 2">
    <name type="scientific">Trichinella nelsoni</name>
    <dbReference type="NCBI Taxonomy" id="6336"/>
    <lineage>
        <taxon>Eukaryota</taxon>
        <taxon>Metazoa</taxon>
        <taxon>Ecdysozoa</taxon>
        <taxon>Nematoda</taxon>
        <taxon>Enoplea</taxon>
        <taxon>Dorylaimia</taxon>
        <taxon>Trichinellida</taxon>
        <taxon>Trichinellidae</taxon>
        <taxon>Trichinella</taxon>
    </lineage>
</organism>
<keyword evidence="2" id="KW-1185">Reference proteome</keyword>
<evidence type="ECO:0000313" key="1">
    <source>
        <dbReference type="EMBL" id="KRX11386.1"/>
    </source>
</evidence>
<dbReference type="AlphaFoldDB" id="A0A0V0RAT7"/>
<feature type="non-terminal residue" evidence="1">
    <location>
        <position position="1"/>
    </location>
</feature>
<dbReference type="EMBL" id="JYDL01002355">
    <property type="protein sequence ID" value="KRX11386.1"/>
    <property type="molecule type" value="Genomic_DNA"/>
</dbReference>
<name>A0A0V0RAT7_9BILA</name>
<comment type="caution">
    <text evidence="1">The sequence shown here is derived from an EMBL/GenBank/DDBJ whole genome shotgun (WGS) entry which is preliminary data.</text>
</comment>
<sequence length="33" mass="3855">LLTCFQLHPTSPSSLILVHQCQQKWMSLLRMTL</sequence>
<accession>A0A0V0RAT7</accession>